<proteinExistence type="predicted"/>
<evidence type="ECO:0000256" key="1">
    <source>
        <dbReference type="SAM" id="MobiDB-lite"/>
    </source>
</evidence>
<dbReference type="EMBL" id="JAACFV010000172">
    <property type="protein sequence ID" value="KAF7503561.1"/>
    <property type="molecule type" value="Genomic_DNA"/>
</dbReference>
<organism evidence="2 3">
    <name type="scientific">Endocarpon pusillum</name>
    <dbReference type="NCBI Taxonomy" id="364733"/>
    <lineage>
        <taxon>Eukaryota</taxon>
        <taxon>Fungi</taxon>
        <taxon>Dikarya</taxon>
        <taxon>Ascomycota</taxon>
        <taxon>Pezizomycotina</taxon>
        <taxon>Eurotiomycetes</taxon>
        <taxon>Chaetothyriomycetidae</taxon>
        <taxon>Verrucariales</taxon>
        <taxon>Verrucariaceae</taxon>
        <taxon>Endocarpon</taxon>
    </lineage>
</organism>
<feature type="compositionally biased region" description="Polar residues" evidence="1">
    <location>
        <begin position="8"/>
        <end position="20"/>
    </location>
</feature>
<dbReference type="Proteomes" id="UP000606974">
    <property type="component" value="Unassembled WGS sequence"/>
</dbReference>
<feature type="region of interest" description="Disordered" evidence="1">
    <location>
        <begin position="1"/>
        <end position="20"/>
    </location>
</feature>
<reference evidence="2" key="1">
    <citation type="submission" date="2020-02" db="EMBL/GenBank/DDBJ databases">
        <authorList>
            <person name="Palmer J.M."/>
        </authorList>
    </citation>
    <scope>NUCLEOTIDE SEQUENCE</scope>
    <source>
        <strain evidence="2">EPUS1.4</strain>
        <tissue evidence="2">Thallus</tissue>
    </source>
</reference>
<dbReference type="OrthoDB" id="4120501at2759"/>
<comment type="caution">
    <text evidence="2">The sequence shown here is derived from an EMBL/GenBank/DDBJ whole genome shotgun (WGS) entry which is preliminary data.</text>
</comment>
<gene>
    <name evidence="2" type="ORF">GJ744_003634</name>
</gene>
<accession>A0A8H7E207</accession>
<evidence type="ECO:0000313" key="2">
    <source>
        <dbReference type="EMBL" id="KAF7503561.1"/>
    </source>
</evidence>
<keyword evidence="3" id="KW-1185">Reference proteome</keyword>
<evidence type="ECO:0000313" key="3">
    <source>
        <dbReference type="Proteomes" id="UP000606974"/>
    </source>
</evidence>
<sequence>MLWAGPRYSSTSWTPQETSRALSCSQTRIHGTIKPSAETVVGLTQAMSRLARVGEDVQRIEITTTVGQAAWLVAFVKWSLGAPPAIVSYNGKTLAPEGDQRVILRLLKDIGKTQELRIDLHDYTGKIENLVRSVPSLAGFKGMVTVGSYGQAMIRRLFGPARDLKHRACVQALPYACVLVRKTLFLGSEWSTAKLPLADWDQWVGTETSLTVGQVFPSLDKIGRVVHDYIGGSPDESPPHLTEIATGAIIEDLPLVSLVKIGMVQACPCRLCQNTAKNPKKSCKFESFLLDVSRCLAHVLAISLFNPADPGGVQICFGSEVSGHFINCIKSILLGDKSGECSASDVLEVALQLVGHDMSNKRTWVMSSHYDQTVFPQMLATQTVESEGILSLECIPGMLMWNEQRYNAVQVSPLYQQWDFDDEDSDEDGATRSGIPDQQQKLEDSAILEAKNSFFGFELEWQVTANETTIEVAITMPKFATLPGRNPRYVIDSAFESVFVNCAHDRMAEFTPGTTTSIYITS</sequence>
<protein>
    <submittedName>
        <fullName evidence="2">Uncharacterized protein</fullName>
    </submittedName>
</protein>
<dbReference type="AlphaFoldDB" id="A0A8H7E207"/>
<name>A0A8H7E207_9EURO</name>